<dbReference type="InterPro" id="IPR024596">
    <property type="entry name" value="RNApol_su_b/EpuA"/>
</dbReference>
<evidence type="ECO:0008006" key="5">
    <source>
        <dbReference type="Google" id="ProtNLM"/>
    </source>
</evidence>
<keyword evidence="2" id="KW-1133">Transmembrane helix</keyword>
<keyword evidence="4" id="KW-1185">Reference proteome</keyword>
<dbReference type="RefSeq" id="WP_343784126.1">
    <property type="nucleotide sequence ID" value="NZ_BAAACZ010000024.1"/>
</dbReference>
<name>A0ABP3K353_9BACI</name>
<organism evidence="3 4">
    <name type="scientific">Alkalibacillus silvisoli</name>
    <dbReference type="NCBI Taxonomy" id="392823"/>
    <lineage>
        <taxon>Bacteria</taxon>
        <taxon>Bacillati</taxon>
        <taxon>Bacillota</taxon>
        <taxon>Bacilli</taxon>
        <taxon>Bacillales</taxon>
        <taxon>Bacillaceae</taxon>
        <taxon>Alkalibacillus</taxon>
    </lineage>
</organism>
<dbReference type="EMBL" id="BAAACZ010000024">
    <property type="protein sequence ID" value="GAA0468502.1"/>
    <property type="molecule type" value="Genomic_DNA"/>
</dbReference>
<feature type="compositionally biased region" description="Basic residues" evidence="1">
    <location>
        <begin position="10"/>
        <end position="20"/>
    </location>
</feature>
<feature type="compositionally biased region" description="Basic and acidic residues" evidence="1">
    <location>
        <begin position="21"/>
        <end position="32"/>
    </location>
</feature>
<reference evidence="4" key="1">
    <citation type="journal article" date="2019" name="Int. J. Syst. Evol. Microbiol.">
        <title>The Global Catalogue of Microorganisms (GCM) 10K type strain sequencing project: providing services to taxonomists for standard genome sequencing and annotation.</title>
        <authorList>
            <consortium name="The Broad Institute Genomics Platform"/>
            <consortium name="The Broad Institute Genome Sequencing Center for Infectious Disease"/>
            <person name="Wu L."/>
            <person name="Ma J."/>
        </authorList>
    </citation>
    <scope>NUCLEOTIDE SEQUENCE [LARGE SCALE GENOMIC DNA]</scope>
    <source>
        <strain evidence="4">JCM 14193</strain>
    </source>
</reference>
<keyword evidence="2" id="KW-0812">Transmembrane</keyword>
<feature type="region of interest" description="Disordered" evidence="1">
    <location>
        <begin position="1"/>
        <end position="51"/>
    </location>
</feature>
<proteinExistence type="predicted"/>
<evidence type="ECO:0000256" key="1">
    <source>
        <dbReference type="SAM" id="MobiDB-lite"/>
    </source>
</evidence>
<feature type="transmembrane region" description="Helical" evidence="2">
    <location>
        <begin position="58"/>
        <end position="84"/>
    </location>
</feature>
<dbReference type="Pfam" id="PF11772">
    <property type="entry name" value="EpuA"/>
    <property type="match status" value="1"/>
</dbReference>
<comment type="caution">
    <text evidence="3">The sequence shown here is derived from an EMBL/GenBank/DDBJ whole genome shotgun (WGS) entry which is preliminary data.</text>
</comment>
<evidence type="ECO:0000313" key="3">
    <source>
        <dbReference type="EMBL" id="GAA0468502.1"/>
    </source>
</evidence>
<sequence length="109" mass="12645">MASEENQNQKSRKIRGTKMFKPKENNKEEKNQSKRKAAKAARKKEKKQKKGRIRYLPVWLRFILVVVLSVVALIVGTMIGFGVIGEGNEPSEVFDRSMWQDLYDYIQGK</sequence>
<feature type="compositionally biased region" description="Basic residues" evidence="1">
    <location>
        <begin position="33"/>
        <end position="51"/>
    </location>
</feature>
<keyword evidence="2" id="KW-0472">Membrane</keyword>
<gene>
    <name evidence="3" type="ORF">GCM10008935_25450</name>
</gene>
<protein>
    <recommendedName>
        <fullName evidence="5">DNA-directed RNA polymerase subunit beta</fullName>
    </recommendedName>
</protein>
<evidence type="ECO:0000256" key="2">
    <source>
        <dbReference type="SAM" id="Phobius"/>
    </source>
</evidence>
<accession>A0ABP3K353</accession>
<dbReference type="Proteomes" id="UP001500740">
    <property type="component" value="Unassembled WGS sequence"/>
</dbReference>
<evidence type="ECO:0000313" key="4">
    <source>
        <dbReference type="Proteomes" id="UP001500740"/>
    </source>
</evidence>